<dbReference type="AlphaFoldDB" id="A0A1R3H2L3"/>
<dbReference type="OMA" id="KLWFSLC"/>
<proteinExistence type="predicted"/>
<dbReference type="SUPFAM" id="SSF81383">
    <property type="entry name" value="F-box domain"/>
    <property type="match status" value="1"/>
</dbReference>
<keyword evidence="5" id="KW-1185">Reference proteome</keyword>
<keyword evidence="1" id="KW-0833">Ubl conjugation pathway</keyword>
<dbReference type="OrthoDB" id="1924875at2759"/>
<dbReference type="GO" id="GO:0005737">
    <property type="term" value="C:cytoplasm"/>
    <property type="evidence" value="ECO:0007669"/>
    <property type="project" value="TreeGrafter"/>
</dbReference>
<evidence type="ECO:0000256" key="1">
    <source>
        <dbReference type="RuleBase" id="RU369085"/>
    </source>
</evidence>
<comment type="caution">
    <text evidence="4">The sequence shown here is derived from an EMBL/GenBank/DDBJ whole genome shotgun (WGS) entry which is preliminary data.</text>
</comment>
<dbReference type="GO" id="GO:0019005">
    <property type="term" value="C:SCF ubiquitin ligase complex"/>
    <property type="evidence" value="ECO:0007669"/>
    <property type="project" value="UniProtKB-UniRule"/>
</dbReference>
<evidence type="ECO:0000256" key="2">
    <source>
        <dbReference type="SAM" id="MobiDB-lite"/>
    </source>
</evidence>
<accession>A0A1R3H2L3</accession>
<feature type="region of interest" description="Disordered" evidence="2">
    <location>
        <begin position="259"/>
        <end position="278"/>
    </location>
</feature>
<dbReference type="SMART" id="SM00256">
    <property type="entry name" value="FBOX"/>
    <property type="match status" value="1"/>
</dbReference>
<dbReference type="Pfam" id="PF12937">
    <property type="entry name" value="F-box-like"/>
    <property type="match status" value="1"/>
</dbReference>
<dbReference type="PANTHER" id="PTHR12874:SF28">
    <property type="entry name" value="F-BOX PROTEIN"/>
    <property type="match status" value="1"/>
</dbReference>
<evidence type="ECO:0000259" key="3">
    <source>
        <dbReference type="PROSITE" id="PS50181"/>
    </source>
</evidence>
<dbReference type="GO" id="GO:0031146">
    <property type="term" value="P:SCF-dependent proteasomal ubiquitin-dependent protein catabolic process"/>
    <property type="evidence" value="ECO:0007669"/>
    <property type="project" value="UniProtKB-UniRule"/>
</dbReference>
<keyword evidence="1" id="KW-0539">Nucleus</keyword>
<organism evidence="4 5">
    <name type="scientific">Corchorus capsularis</name>
    <name type="common">Jute</name>
    <dbReference type="NCBI Taxonomy" id="210143"/>
    <lineage>
        <taxon>Eukaryota</taxon>
        <taxon>Viridiplantae</taxon>
        <taxon>Streptophyta</taxon>
        <taxon>Embryophyta</taxon>
        <taxon>Tracheophyta</taxon>
        <taxon>Spermatophyta</taxon>
        <taxon>Magnoliopsida</taxon>
        <taxon>eudicotyledons</taxon>
        <taxon>Gunneridae</taxon>
        <taxon>Pentapetalae</taxon>
        <taxon>rosids</taxon>
        <taxon>malvids</taxon>
        <taxon>Malvales</taxon>
        <taxon>Malvaceae</taxon>
        <taxon>Grewioideae</taxon>
        <taxon>Apeibeae</taxon>
        <taxon>Corchorus</taxon>
    </lineage>
</organism>
<name>A0A1R3H2L3_COCAP</name>
<comment type="pathway">
    <text evidence="1">Protein modification; protein ubiquitination.</text>
</comment>
<sequence>MANPKDPTFSFSEFPEDIQLCILSFLSPPEVANFACTSKRLLSLCRTDSKLWFSLCQRRWGSKTQINKWGGGNITYKLLYKTLNHWENLIGIWRRCGRPNHSGQFPWLIVFEWGPSFVCGSRVCPSNNGTYNVSKAPVLWMGLSSDGQITNFLDLEAQSEIPSGDFDSWMEFVCLDQNLVPVNLNFLGEEHFIMEENSTFWNISKSKDGFKRSSSSMNLFDDGEEVNVVGAESGSPGSLPDRLVSEMYTHFANRTSLGGGGDRAWRRQRKKEKERQARRKWEPEHFLKVVDCLPTPDKPLQGLWKGISGDMKLNFYLVKYDEMGIVCQKVADLPSSYAPPVFWTSEPKFMESPFSPEEEHMYDVRMHLKPVATEDHSHSQCVMTGIEMVSHILRITSRFDITVPAFMGSASPQYGEGRVWQYKNGTFGFGFLEDHYIIDVKHIIQDGSLDSMNLL</sequence>
<dbReference type="Gene3D" id="1.20.1280.50">
    <property type="match status" value="1"/>
</dbReference>
<dbReference type="EMBL" id="AWWV01012802">
    <property type="protein sequence ID" value="OMO64480.1"/>
    <property type="molecule type" value="Genomic_DNA"/>
</dbReference>
<dbReference type="GO" id="GO:0016567">
    <property type="term" value="P:protein ubiquitination"/>
    <property type="evidence" value="ECO:0007669"/>
    <property type="project" value="UniProtKB-UniRule"/>
</dbReference>
<dbReference type="PROSITE" id="PS50181">
    <property type="entry name" value="FBOX"/>
    <property type="match status" value="1"/>
</dbReference>
<comment type="function">
    <text evidence="1">Acts as a component of a SCF E3 ubiquitin ligase complexes.</text>
</comment>
<dbReference type="Gramene" id="OMO64480">
    <property type="protein sequence ID" value="OMO64480"/>
    <property type="gene ID" value="CCACVL1_21721"/>
</dbReference>
<dbReference type="CDD" id="cd09917">
    <property type="entry name" value="F-box_SF"/>
    <property type="match status" value="1"/>
</dbReference>
<comment type="subunit">
    <text evidence="1">Component of the SCF-type E3 ligase complex.</text>
</comment>
<dbReference type="GO" id="GO:0005634">
    <property type="term" value="C:nucleus"/>
    <property type="evidence" value="ECO:0007669"/>
    <property type="project" value="UniProtKB-SubCell"/>
</dbReference>
<dbReference type="Proteomes" id="UP000188268">
    <property type="component" value="Unassembled WGS sequence"/>
</dbReference>
<evidence type="ECO:0000313" key="5">
    <source>
        <dbReference type="Proteomes" id="UP000188268"/>
    </source>
</evidence>
<dbReference type="InterPro" id="IPR001810">
    <property type="entry name" value="F-box_dom"/>
</dbReference>
<protein>
    <recommendedName>
        <fullName evidence="1">F-box protein</fullName>
    </recommendedName>
</protein>
<feature type="domain" description="F-box" evidence="3">
    <location>
        <begin position="8"/>
        <end position="55"/>
    </location>
</feature>
<dbReference type="STRING" id="210143.A0A1R3H2L3"/>
<evidence type="ECO:0000313" key="4">
    <source>
        <dbReference type="EMBL" id="OMO64480.1"/>
    </source>
</evidence>
<dbReference type="GO" id="GO:0009740">
    <property type="term" value="P:gibberellic acid mediated signaling pathway"/>
    <property type="evidence" value="ECO:0007669"/>
    <property type="project" value="TreeGrafter"/>
</dbReference>
<reference evidence="4 5" key="1">
    <citation type="submission" date="2013-09" db="EMBL/GenBank/DDBJ databases">
        <title>Corchorus capsularis genome sequencing.</title>
        <authorList>
            <person name="Alam M."/>
            <person name="Haque M.S."/>
            <person name="Islam M.S."/>
            <person name="Emdad E.M."/>
            <person name="Islam M.M."/>
            <person name="Ahmed B."/>
            <person name="Halim A."/>
            <person name="Hossen Q.M.M."/>
            <person name="Hossain M.Z."/>
            <person name="Ahmed R."/>
            <person name="Khan M.M."/>
            <person name="Islam R."/>
            <person name="Rashid M.M."/>
            <person name="Khan S.A."/>
            <person name="Rahman M.S."/>
            <person name="Alam M."/>
        </authorList>
    </citation>
    <scope>NUCLEOTIDE SEQUENCE [LARGE SCALE GENOMIC DNA]</scope>
    <source>
        <strain evidence="5">cv. CVL-1</strain>
        <tissue evidence="4">Whole seedling</tissue>
    </source>
</reference>
<comment type="subcellular location">
    <subcellularLocation>
        <location evidence="1">Nucleus</location>
    </subcellularLocation>
</comment>
<dbReference type="PANTHER" id="PTHR12874">
    <property type="entry name" value="F-BOX ONLY PROTEIN 48-RELATED"/>
    <property type="match status" value="1"/>
</dbReference>
<dbReference type="InterPro" id="IPR036047">
    <property type="entry name" value="F-box-like_dom_sf"/>
</dbReference>
<gene>
    <name evidence="4" type="ORF">CCACVL1_21721</name>
</gene>